<evidence type="ECO:0000313" key="2">
    <source>
        <dbReference type="EMBL" id="KAB2338638.1"/>
    </source>
</evidence>
<dbReference type="OrthoDB" id="9553590at2"/>
<proteinExistence type="predicted"/>
<evidence type="ECO:0000313" key="3">
    <source>
        <dbReference type="Proteomes" id="UP000481030"/>
    </source>
</evidence>
<reference evidence="2 3" key="1">
    <citation type="journal article" date="2016" name="Antonie Van Leeuwenhoek">
        <title>Bacillus depressus sp. nov., isolated from soil of a sunflower field.</title>
        <authorList>
            <person name="Wei X."/>
            <person name="Xin D."/>
            <person name="Xin Y."/>
            <person name="Zhang H."/>
            <person name="Wang T."/>
            <person name="Zhang J."/>
        </authorList>
    </citation>
    <scope>NUCLEOTIDE SEQUENCE [LARGE SCALE GENOMIC DNA]</scope>
    <source>
        <strain evidence="2 3">BZ1</strain>
    </source>
</reference>
<dbReference type="Proteomes" id="UP000481030">
    <property type="component" value="Unassembled WGS sequence"/>
</dbReference>
<dbReference type="AlphaFoldDB" id="A0A6L3VAE3"/>
<sequence length="192" mass="21562">MEFNHHLTALIGNEVNILLSDGNSVEGVLTTIKDDYFVMETDKYIIYHNLKNVKGFLKSTKNSKNTKKTRTRSVTDYSTEASSLRGVLESLQSKWVTIDIQNSNQNNNDNDNNNNNNNNNNQGYSGFLAAIEDDYVILIGKDVQAHLNISHINNIVKVNEYTMSKNNSNSENSSNNNSNVMAFESVFGGSRR</sequence>
<feature type="region of interest" description="Disordered" evidence="1">
    <location>
        <begin position="102"/>
        <end position="121"/>
    </location>
</feature>
<accession>A0A6L3VAE3</accession>
<comment type="caution">
    <text evidence="2">The sequence shown here is derived from an EMBL/GenBank/DDBJ whole genome shotgun (WGS) entry which is preliminary data.</text>
</comment>
<organism evidence="2 3">
    <name type="scientific">Cytobacillus depressus</name>
    <dbReference type="NCBI Taxonomy" id="1602942"/>
    <lineage>
        <taxon>Bacteria</taxon>
        <taxon>Bacillati</taxon>
        <taxon>Bacillota</taxon>
        <taxon>Bacilli</taxon>
        <taxon>Bacillales</taxon>
        <taxon>Bacillaceae</taxon>
        <taxon>Cytobacillus</taxon>
    </lineage>
</organism>
<dbReference type="RefSeq" id="WP_151533376.1">
    <property type="nucleotide sequence ID" value="NZ_WBOS01000001.1"/>
</dbReference>
<evidence type="ECO:0008006" key="4">
    <source>
        <dbReference type="Google" id="ProtNLM"/>
    </source>
</evidence>
<protein>
    <recommendedName>
        <fullName evidence="4">DUF2642 domain-containing protein</fullName>
    </recommendedName>
</protein>
<dbReference type="EMBL" id="WBOS01000001">
    <property type="protein sequence ID" value="KAB2338638.1"/>
    <property type="molecule type" value="Genomic_DNA"/>
</dbReference>
<keyword evidence="3" id="KW-1185">Reference proteome</keyword>
<name>A0A6L3VAE3_9BACI</name>
<evidence type="ECO:0000256" key="1">
    <source>
        <dbReference type="SAM" id="MobiDB-lite"/>
    </source>
</evidence>
<gene>
    <name evidence="2" type="ORF">F7731_03540</name>
</gene>